<feature type="region of interest" description="Disordered" evidence="1">
    <location>
        <begin position="1"/>
        <end position="26"/>
    </location>
</feature>
<proteinExistence type="predicted"/>
<reference evidence="2" key="2">
    <citation type="submission" date="2021-04" db="EMBL/GenBank/DDBJ databases">
        <authorList>
            <person name="Gilroy R."/>
        </authorList>
    </citation>
    <scope>NUCLEOTIDE SEQUENCE</scope>
    <source>
        <strain evidence="2">CHK187-11901</strain>
    </source>
</reference>
<dbReference type="EMBL" id="DWWM01000057">
    <property type="protein sequence ID" value="HJC37340.1"/>
    <property type="molecule type" value="Genomic_DNA"/>
</dbReference>
<comment type="caution">
    <text evidence="2">The sequence shown here is derived from an EMBL/GenBank/DDBJ whole genome shotgun (WGS) entry which is preliminary data.</text>
</comment>
<evidence type="ECO:0000313" key="3">
    <source>
        <dbReference type="Proteomes" id="UP000823896"/>
    </source>
</evidence>
<reference evidence="2" key="1">
    <citation type="journal article" date="2021" name="PeerJ">
        <title>Extensive microbial diversity within the chicken gut microbiome revealed by metagenomics and culture.</title>
        <authorList>
            <person name="Gilroy R."/>
            <person name="Ravi A."/>
            <person name="Getino M."/>
            <person name="Pursley I."/>
            <person name="Horton D.L."/>
            <person name="Alikhan N.F."/>
            <person name="Baker D."/>
            <person name="Gharbi K."/>
            <person name="Hall N."/>
            <person name="Watson M."/>
            <person name="Adriaenssens E.M."/>
            <person name="Foster-Nyarko E."/>
            <person name="Jarju S."/>
            <person name="Secka A."/>
            <person name="Antonio M."/>
            <person name="Oren A."/>
            <person name="Chaudhuri R.R."/>
            <person name="La Ragione R."/>
            <person name="Hildebrand F."/>
            <person name="Pallen M.J."/>
        </authorList>
    </citation>
    <scope>NUCLEOTIDE SEQUENCE</scope>
    <source>
        <strain evidence="2">CHK187-11901</strain>
    </source>
</reference>
<evidence type="ECO:0000313" key="2">
    <source>
        <dbReference type="EMBL" id="HJC37340.1"/>
    </source>
</evidence>
<protein>
    <submittedName>
        <fullName evidence="2">Uncharacterized protein</fullName>
    </submittedName>
</protein>
<name>A0A9D2NTZ2_9FIRM</name>
<accession>A0A9D2NTZ2</accession>
<dbReference type="AlphaFoldDB" id="A0A9D2NTZ2"/>
<feature type="compositionally biased region" description="Basic and acidic residues" evidence="1">
    <location>
        <begin position="1"/>
        <end position="12"/>
    </location>
</feature>
<evidence type="ECO:0000256" key="1">
    <source>
        <dbReference type="SAM" id="MobiDB-lite"/>
    </source>
</evidence>
<gene>
    <name evidence="2" type="ORF">H9702_09475</name>
</gene>
<dbReference type="Proteomes" id="UP000823896">
    <property type="component" value="Unassembled WGS sequence"/>
</dbReference>
<sequence>MPLKGEAARNFEKFASSNKKPKTRKTSKAKRERIIAFFNSVKKMNQIINDYAYLEVLHKFTYARNKYI</sequence>
<organism evidence="2 3">
    <name type="scientific">Candidatus Merdibacter merdavium</name>
    <dbReference type="NCBI Taxonomy" id="2838692"/>
    <lineage>
        <taxon>Bacteria</taxon>
        <taxon>Bacillati</taxon>
        <taxon>Bacillota</taxon>
        <taxon>Erysipelotrichia</taxon>
        <taxon>Erysipelotrichales</taxon>
        <taxon>Erysipelotrichaceae</taxon>
        <taxon>Merdibacter</taxon>
    </lineage>
</organism>